<name>A0A2S7N165_9BACI</name>
<dbReference type="RefSeq" id="WP_104848871.1">
    <property type="nucleotide sequence ID" value="NZ_PKOZ01000003.1"/>
</dbReference>
<evidence type="ECO:0000256" key="2">
    <source>
        <dbReference type="ARBA" id="ARBA00022801"/>
    </source>
</evidence>
<dbReference type="Pfam" id="PF02113">
    <property type="entry name" value="Peptidase_S13"/>
    <property type="match status" value="1"/>
</dbReference>
<dbReference type="NCBIfam" id="TIGR00666">
    <property type="entry name" value="PBP4"/>
    <property type="match status" value="1"/>
</dbReference>
<comment type="caution">
    <text evidence="3">The sequence shown here is derived from an EMBL/GenBank/DDBJ whole genome shotgun (WGS) entry which is preliminary data.</text>
</comment>
<comment type="similarity">
    <text evidence="1">Belongs to the peptidase S13 family.</text>
</comment>
<keyword evidence="3" id="KW-0121">Carboxypeptidase</keyword>
<keyword evidence="4" id="KW-1185">Reference proteome</keyword>
<dbReference type="InterPro" id="IPR000667">
    <property type="entry name" value="Peptidase_S13"/>
</dbReference>
<evidence type="ECO:0000313" key="4">
    <source>
        <dbReference type="Proteomes" id="UP000239663"/>
    </source>
</evidence>
<keyword evidence="2" id="KW-0378">Hydrolase</keyword>
<reference evidence="3 4" key="1">
    <citation type="submission" date="2017-12" db="EMBL/GenBank/DDBJ databases">
        <title>Taxonomic description and draft genome of Pradoshia cofamensis Gen. nov., sp. nov., a thermotolerant bacillale isolated from anterior gut of earthworm Eisenia fetida.</title>
        <authorList>
            <person name="Saha T."/>
            <person name="Chakraborty R."/>
        </authorList>
    </citation>
    <scope>NUCLEOTIDE SEQUENCE [LARGE SCALE GENOMIC DNA]</scope>
    <source>
        <strain evidence="3 4">EAG3</strain>
    </source>
</reference>
<dbReference type="AlphaFoldDB" id="A0A2S7N165"/>
<dbReference type="SUPFAM" id="SSF56601">
    <property type="entry name" value="beta-lactamase/transpeptidase-like"/>
    <property type="match status" value="1"/>
</dbReference>
<dbReference type="EMBL" id="PKOZ01000003">
    <property type="protein sequence ID" value="PQD95725.1"/>
    <property type="molecule type" value="Genomic_DNA"/>
</dbReference>
<accession>A0A2S7N165</accession>
<dbReference type="PANTHER" id="PTHR30023">
    <property type="entry name" value="D-ALANYL-D-ALANINE CARBOXYPEPTIDASE"/>
    <property type="match status" value="1"/>
</dbReference>
<organism evidence="3 4">
    <name type="scientific">Pradoshia eiseniae</name>
    <dbReference type="NCBI Taxonomy" id="2064768"/>
    <lineage>
        <taxon>Bacteria</taxon>
        <taxon>Bacillati</taxon>
        <taxon>Bacillota</taxon>
        <taxon>Bacilli</taxon>
        <taxon>Bacillales</taxon>
        <taxon>Bacillaceae</taxon>
        <taxon>Pradoshia</taxon>
    </lineage>
</organism>
<dbReference type="GO" id="GO:0006508">
    <property type="term" value="P:proteolysis"/>
    <property type="evidence" value="ECO:0007669"/>
    <property type="project" value="InterPro"/>
</dbReference>
<dbReference type="GO" id="GO:0000270">
    <property type="term" value="P:peptidoglycan metabolic process"/>
    <property type="evidence" value="ECO:0007669"/>
    <property type="project" value="TreeGrafter"/>
</dbReference>
<dbReference type="Gene3D" id="3.50.80.20">
    <property type="entry name" value="D-Ala-D-Ala carboxypeptidase C, peptidase S13"/>
    <property type="match status" value="1"/>
</dbReference>
<evidence type="ECO:0000313" key="3">
    <source>
        <dbReference type="EMBL" id="PQD95725.1"/>
    </source>
</evidence>
<dbReference type="GO" id="GO:0004185">
    <property type="term" value="F:serine-type carboxypeptidase activity"/>
    <property type="evidence" value="ECO:0007669"/>
    <property type="project" value="InterPro"/>
</dbReference>
<dbReference type="OrthoDB" id="9802627at2"/>
<dbReference type="Gene3D" id="3.40.710.10">
    <property type="entry name" value="DD-peptidase/beta-lactamase superfamily"/>
    <property type="match status" value="2"/>
</dbReference>
<proteinExistence type="inferred from homology"/>
<dbReference type="PANTHER" id="PTHR30023:SF0">
    <property type="entry name" value="PENICILLIN-SENSITIVE CARBOXYPEPTIDASE A"/>
    <property type="match status" value="1"/>
</dbReference>
<dbReference type="InterPro" id="IPR012338">
    <property type="entry name" value="Beta-lactam/transpept-like"/>
</dbReference>
<gene>
    <name evidence="3" type="primary">dacB</name>
    <name evidence="3" type="ORF">CYL18_07475</name>
</gene>
<keyword evidence="3" id="KW-0645">Protease</keyword>
<protein>
    <submittedName>
        <fullName evidence="3">D-alanyl-D-alanine carboxypeptidase/D-alanyl-D-alanine-endopeptidase</fullName>
    </submittedName>
</protein>
<sequence length="493" mass="53809">MPKSKKSMTALFMVLVLCIIPLSWYSEYQAGPEDGLNAKITNVLKHEELKGSITGISIRNATTGEIIYEKNGDTRLRPASSMKLVTGATALKLLGDNYRFKTEVYADKRARNGVLTGNLYLKGYGDPTLTVDDLDRISDQLKKKGIRRIKGNLIADDTWYDDTRLSLDLPWSDEQEYYGAQISGLTLSPDTDYDAGTVIVQVTPAAKEGKAPTITVSPQTSYVKIYNKAETGNTDSKKTIKITRKHGTNQLYITGSIPKNASASKSWMAVENPSGYTLDIFKRSLAKSGITVTGKAVNGKLKPGAIMLAADQSPQLKEIMKPYLKLSNNTISEVLVKEAGRVAGKEGSWEEGLAVIQDHYEYLGLKERDILMRDGSGVSHVSLITPNSLSNLLYQAQSKPWYTTYYDSLPVAGISDRTVGGTLRNRMRGTPAEGKIIAKTGSISTVSSLSGYVKGDTGNKYTFSIIINNAIDEDGLKDIEDEIAIILASDEGN</sequence>
<dbReference type="Proteomes" id="UP000239663">
    <property type="component" value="Unassembled WGS sequence"/>
</dbReference>
<evidence type="ECO:0000256" key="1">
    <source>
        <dbReference type="ARBA" id="ARBA00006096"/>
    </source>
</evidence>
<dbReference type="PRINTS" id="PR00922">
    <property type="entry name" value="DADACBPTASE3"/>
</dbReference>